<accession>A0A7J7E8K6</accession>
<name>A0A7J7E8K6_DICBM</name>
<evidence type="ECO:0000313" key="2">
    <source>
        <dbReference type="EMBL" id="KAF5912021.1"/>
    </source>
</evidence>
<dbReference type="AlphaFoldDB" id="A0A7J7E8K6"/>
<dbReference type="EMBL" id="JACDTQ010003868">
    <property type="protein sequence ID" value="KAF5912021.1"/>
    <property type="molecule type" value="Genomic_DNA"/>
</dbReference>
<organism evidence="2 3">
    <name type="scientific">Diceros bicornis minor</name>
    <name type="common">South-central black rhinoceros</name>
    <dbReference type="NCBI Taxonomy" id="77932"/>
    <lineage>
        <taxon>Eukaryota</taxon>
        <taxon>Metazoa</taxon>
        <taxon>Chordata</taxon>
        <taxon>Craniata</taxon>
        <taxon>Vertebrata</taxon>
        <taxon>Euteleostomi</taxon>
        <taxon>Mammalia</taxon>
        <taxon>Eutheria</taxon>
        <taxon>Laurasiatheria</taxon>
        <taxon>Perissodactyla</taxon>
        <taxon>Rhinocerotidae</taxon>
        <taxon>Diceros</taxon>
    </lineage>
</organism>
<feature type="region of interest" description="Disordered" evidence="1">
    <location>
        <begin position="1"/>
        <end position="39"/>
    </location>
</feature>
<evidence type="ECO:0000256" key="1">
    <source>
        <dbReference type="SAM" id="MobiDB-lite"/>
    </source>
</evidence>
<feature type="compositionally biased region" description="Basic and acidic residues" evidence="1">
    <location>
        <begin position="27"/>
        <end position="39"/>
    </location>
</feature>
<evidence type="ECO:0000313" key="3">
    <source>
        <dbReference type="Proteomes" id="UP000551758"/>
    </source>
</evidence>
<keyword evidence="3" id="KW-1185">Reference proteome</keyword>
<gene>
    <name evidence="2" type="ORF">HPG69_003295</name>
</gene>
<comment type="caution">
    <text evidence="2">The sequence shown here is derived from an EMBL/GenBank/DDBJ whole genome shotgun (WGS) entry which is preliminary data.</text>
</comment>
<sequence>MGLAVVPREQGIPTYSSGQRAPGLKNQQDREEQSPSEHTDICLVMKPLPQQPPVPANQGQNSSLNTRLQPTLCILPPEPKPAAPTCLGREQTDSFSRQPCQLYSTAPTWYWAKFDAPNQAVGSVSHRGNSSLAALSCPVEIPPPWERAQTDYLMSGQSFGSTPYKVRDSQHMLFPDEKTFTATQRMQNAGLLDGPLKRLQGFIQAMMAQHQSLGKGLGSRHIRSFYEEKKRNQGQMAVPQCSLQDTELYSMDLGNLFKGLILDTR</sequence>
<proteinExistence type="predicted"/>
<reference evidence="2 3" key="1">
    <citation type="journal article" date="2020" name="Mol. Biol. Evol.">
        <title>Interspecific Gene Flow and the Evolution of Specialization in Black and White Rhinoceros.</title>
        <authorList>
            <person name="Moodley Y."/>
            <person name="Westbury M.V."/>
            <person name="Russo I.M."/>
            <person name="Gopalakrishnan S."/>
            <person name="Rakotoarivelo A."/>
            <person name="Olsen R.A."/>
            <person name="Prost S."/>
            <person name="Tunstall T."/>
            <person name="Ryder O.A."/>
            <person name="Dalen L."/>
            <person name="Bruford M.W."/>
        </authorList>
    </citation>
    <scope>NUCLEOTIDE SEQUENCE [LARGE SCALE GENOMIC DNA]</scope>
    <source>
        <strain evidence="2">SBR-YM</strain>
        <tissue evidence="2">Skin</tissue>
    </source>
</reference>
<protein>
    <submittedName>
        <fullName evidence="2">Uncharacterized protein</fullName>
    </submittedName>
</protein>
<dbReference type="Proteomes" id="UP000551758">
    <property type="component" value="Unassembled WGS sequence"/>
</dbReference>